<evidence type="ECO:0000313" key="6">
    <source>
        <dbReference type="EMBL" id="GGB17923.1"/>
    </source>
</evidence>
<sequence length="345" mass="36218">MPRPKRDGAASDRARVSMADVAQAAGVSAQTVSRVLSGQGTVREGTRAAVDDAVRRLGYQPNLAARTLATGRTRRLGIIVTGSSTSRVMVEAGAEAATRRLGYRLTAAVVSTTGIRSLRRAADQLRSDGAEGIIVAAPVTARDRWTPKGFPVVSLDDATAGSPEFVTDQRAIGRMATEHLLELGHRTVWCVCGPAQWPEAKARVEGWRAALVDAGAPVPDVLHGDWTPAEGYRMGALIATDPSVTGIFATSDELAIGVSHALWEVGRRVPDDVSVVGVDDIPIAAYLCPPLTTVRQPFATLTDAAVRLLVSKLDKNTPPPLGGSADPESTRPSLVVRASTAAPSL</sequence>
<dbReference type="GO" id="GO:0003700">
    <property type="term" value="F:DNA-binding transcription factor activity"/>
    <property type="evidence" value="ECO:0007669"/>
    <property type="project" value="TreeGrafter"/>
</dbReference>
<dbReference type="InterPro" id="IPR010982">
    <property type="entry name" value="Lambda_DNA-bd_dom_sf"/>
</dbReference>
<proteinExistence type="predicted"/>
<dbReference type="InterPro" id="IPR028082">
    <property type="entry name" value="Peripla_BP_I"/>
</dbReference>
<evidence type="ECO:0000256" key="4">
    <source>
        <dbReference type="SAM" id="MobiDB-lite"/>
    </source>
</evidence>
<evidence type="ECO:0000256" key="1">
    <source>
        <dbReference type="ARBA" id="ARBA00023015"/>
    </source>
</evidence>
<evidence type="ECO:0000313" key="7">
    <source>
        <dbReference type="Proteomes" id="UP000636793"/>
    </source>
</evidence>
<dbReference type="Pfam" id="PF13377">
    <property type="entry name" value="Peripla_BP_3"/>
    <property type="match status" value="1"/>
</dbReference>
<dbReference type="Pfam" id="PF00356">
    <property type="entry name" value="LacI"/>
    <property type="match status" value="1"/>
</dbReference>
<dbReference type="RefSeq" id="WP_188835341.1">
    <property type="nucleotide sequence ID" value="NZ_BMHI01000001.1"/>
</dbReference>
<dbReference type="InterPro" id="IPR046335">
    <property type="entry name" value="LacI/GalR-like_sensor"/>
</dbReference>
<reference evidence="6" key="2">
    <citation type="submission" date="2020-09" db="EMBL/GenBank/DDBJ databases">
        <authorList>
            <person name="Sun Q."/>
            <person name="Zhou Y."/>
        </authorList>
    </citation>
    <scope>NUCLEOTIDE SEQUENCE</scope>
    <source>
        <strain evidence="6">CGMCC 1.15085</strain>
    </source>
</reference>
<dbReference type="PANTHER" id="PTHR30146:SF109">
    <property type="entry name" value="HTH-TYPE TRANSCRIPTIONAL REGULATOR GALS"/>
    <property type="match status" value="1"/>
</dbReference>
<evidence type="ECO:0000256" key="3">
    <source>
        <dbReference type="ARBA" id="ARBA00023163"/>
    </source>
</evidence>
<dbReference type="SUPFAM" id="SSF53822">
    <property type="entry name" value="Periplasmic binding protein-like I"/>
    <property type="match status" value="1"/>
</dbReference>
<dbReference type="PROSITE" id="PS00356">
    <property type="entry name" value="HTH_LACI_1"/>
    <property type="match status" value="1"/>
</dbReference>
<dbReference type="EMBL" id="BMHI01000001">
    <property type="protein sequence ID" value="GGB17923.1"/>
    <property type="molecule type" value="Genomic_DNA"/>
</dbReference>
<comment type="caution">
    <text evidence="6">The sequence shown here is derived from an EMBL/GenBank/DDBJ whole genome shotgun (WGS) entry which is preliminary data.</text>
</comment>
<name>A0A916WN17_9MICO</name>
<evidence type="ECO:0000256" key="2">
    <source>
        <dbReference type="ARBA" id="ARBA00023125"/>
    </source>
</evidence>
<dbReference type="SUPFAM" id="SSF47413">
    <property type="entry name" value="lambda repressor-like DNA-binding domains"/>
    <property type="match status" value="1"/>
</dbReference>
<dbReference type="Gene3D" id="3.40.50.2300">
    <property type="match status" value="2"/>
</dbReference>
<dbReference type="Proteomes" id="UP000636793">
    <property type="component" value="Unassembled WGS sequence"/>
</dbReference>
<keyword evidence="7" id="KW-1185">Reference proteome</keyword>
<dbReference type="SMART" id="SM00354">
    <property type="entry name" value="HTH_LACI"/>
    <property type="match status" value="1"/>
</dbReference>
<evidence type="ECO:0000259" key="5">
    <source>
        <dbReference type="PROSITE" id="PS50932"/>
    </source>
</evidence>
<feature type="region of interest" description="Disordered" evidence="4">
    <location>
        <begin position="316"/>
        <end position="345"/>
    </location>
</feature>
<dbReference type="PROSITE" id="PS50932">
    <property type="entry name" value="HTH_LACI_2"/>
    <property type="match status" value="1"/>
</dbReference>
<organism evidence="6 7">
    <name type="scientific">Flexivirga endophytica</name>
    <dbReference type="NCBI Taxonomy" id="1849103"/>
    <lineage>
        <taxon>Bacteria</taxon>
        <taxon>Bacillati</taxon>
        <taxon>Actinomycetota</taxon>
        <taxon>Actinomycetes</taxon>
        <taxon>Micrococcales</taxon>
        <taxon>Dermacoccaceae</taxon>
        <taxon>Flexivirga</taxon>
    </lineage>
</organism>
<keyword evidence="2" id="KW-0238">DNA-binding</keyword>
<accession>A0A916WN17</accession>
<dbReference type="Gene3D" id="1.10.260.40">
    <property type="entry name" value="lambda repressor-like DNA-binding domains"/>
    <property type="match status" value="1"/>
</dbReference>
<dbReference type="PANTHER" id="PTHR30146">
    <property type="entry name" value="LACI-RELATED TRANSCRIPTIONAL REPRESSOR"/>
    <property type="match status" value="1"/>
</dbReference>
<reference evidence="6" key="1">
    <citation type="journal article" date="2014" name="Int. J. Syst. Evol. Microbiol.">
        <title>Complete genome sequence of Corynebacterium casei LMG S-19264T (=DSM 44701T), isolated from a smear-ripened cheese.</title>
        <authorList>
            <consortium name="US DOE Joint Genome Institute (JGI-PGF)"/>
            <person name="Walter F."/>
            <person name="Albersmeier A."/>
            <person name="Kalinowski J."/>
            <person name="Ruckert C."/>
        </authorList>
    </citation>
    <scope>NUCLEOTIDE SEQUENCE</scope>
    <source>
        <strain evidence="6">CGMCC 1.15085</strain>
    </source>
</reference>
<protein>
    <submittedName>
        <fullName evidence="6">Transcriptional regulator</fullName>
    </submittedName>
</protein>
<keyword evidence="3" id="KW-0804">Transcription</keyword>
<dbReference type="CDD" id="cd01392">
    <property type="entry name" value="HTH_LacI"/>
    <property type="match status" value="1"/>
</dbReference>
<gene>
    <name evidence="6" type="ORF">GCM10011492_04720</name>
</gene>
<dbReference type="AlphaFoldDB" id="A0A916WN17"/>
<dbReference type="InterPro" id="IPR000843">
    <property type="entry name" value="HTH_LacI"/>
</dbReference>
<keyword evidence="1" id="KW-0805">Transcription regulation</keyword>
<feature type="domain" description="HTH lacI-type" evidence="5">
    <location>
        <begin position="16"/>
        <end position="70"/>
    </location>
</feature>
<dbReference type="GO" id="GO:0000976">
    <property type="term" value="F:transcription cis-regulatory region binding"/>
    <property type="evidence" value="ECO:0007669"/>
    <property type="project" value="TreeGrafter"/>
</dbReference>